<comment type="caution">
    <text evidence="2">The sequence shown here is derived from an EMBL/GenBank/DDBJ whole genome shotgun (WGS) entry which is preliminary data.</text>
</comment>
<dbReference type="EMBL" id="AHZU02000970">
    <property type="protein sequence ID" value="KFG37959.1"/>
    <property type="molecule type" value="Genomic_DNA"/>
</dbReference>
<evidence type="ECO:0000313" key="3">
    <source>
        <dbReference type="Proteomes" id="UP000028837"/>
    </source>
</evidence>
<organism evidence="2 3">
    <name type="scientific">Toxoplasma gondii GAB2-2007-GAL-DOM2</name>
    <dbReference type="NCBI Taxonomy" id="1130820"/>
    <lineage>
        <taxon>Eukaryota</taxon>
        <taxon>Sar</taxon>
        <taxon>Alveolata</taxon>
        <taxon>Apicomplexa</taxon>
        <taxon>Conoidasida</taxon>
        <taxon>Coccidia</taxon>
        <taxon>Eucoccidiorida</taxon>
        <taxon>Eimeriorina</taxon>
        <taxon>Sarcocystidae</taxon>
        <taxon>Toxoplasma</taxon>
    </lineage>
</organism>
<gene>
    <name evidence="2" type="ORF">TGDOM2_203890</name>
</gene>
<sequence>MESVAKMILPKQLLCVAIATMMLSLSLSVGRRGPYGVEAVRSFRTAEQDYTDYDTNDTLGNAEETILSSGPKYDSAESAKKDAHENMSSFVEQAGGGKHAAKDSDSLITAAARIAQLNPEETLGRWHAEQARGTQVEDFLDNLLGTKNVKVSEEEQERIKPFAEQEHLDLEQTLALWKKFKKDNHSVESFIGHVKSPHLRPDKKHAAGGAHKKISDGKESSTESKSWGEAIGDAVDYAGDKVAEGWNALAARFTSPESHQAASEAASQAAAERGDVDAVSETAHLNTTKPGKQAKADGTMKLSCNCTTVQAKPHH</sequence>
<protein>
    <submittedName>
        <fullName evidence="2">Uncharacterized protein</fullName>
    </submittedName>
</protein>
<dbReference type="OrthoDB" id="330081at2759"/>
<proteinExistence type="predicted"/>
<name>A0A086K0P1_TOXGO</name>
<evidence type="ECO:0000256" key="1">
    <source>
        <dbReference type="SAM" id="MobiDB-lite"/>
    </source>
</evidence>
<feature type="region of interest" description="Disordered" evidence="1">
    <location>
        <begin position="196"/>
        <end position="226"/>
    </location>
</feature>
<dbReference type="Proteomes" id="UP000028837">
    <property type="component" value="Unassembled WGS sequence"/>
</dbReference>
<feature type="compositionally biased region" description="Basic and acidic residues" evidence="1">
    <location>
        <begin position="213"/>
        <end position="222"/>
    </location>
</feature>
<dbReference type="AlphaFoldDB" id="A0A086K0P1"/>
<reference evidence="2 3" key="1">
    <citation type="submission" date="2014-02" db="EMBL/GenBank/DDBJ databases">
        <authorList>
            <person name="Sibley D."/>
            <person name="Venepally P."/>
            <person name="Karamycheva S."/>
            <person name="Hadjithomas M."/>
            <person name="Khan A."/>
            <person name="Brunk B."/>
            <person name="Roos D."/>
            <person name="Caler E."/>
            <person name="Lorenzi H."/>
        </authorList>
    </citation>
    <scope>NUCLEOTIDE SEQUENCE [LARGE SCALE GENOMIC DNA]</scope>
    <source>
        <strain evidence="2 3">GAB2-2007-GAL-DOM2</strain>
    </source>
</reference>
<evidence type="ECO:0000313" key="2">
    <source>
        <dbReference type="EMBL" id="KFG37959.1"/>
    </source>
</evidence>
<accession>A0A086K0P1</accession>
<dbReference type="VEuPathDB" id="ToxoDB:TGDOM2_203890"/>